<dbReference type="Proteomes" id="UP001358417">
    <property type="component" value="Unassembled WGS sequence"/>
</dbReference>
<comment type="caution">
    <text evidence="1">The sequence shown here is derived from an EMBL/GenBank/DDBJ whole genome shotgun (WGS) entry which is preliminary data.</text>
</comment>
<sequence length="129" mass="14717">MQRWHCCSTVELAWTHTFNLTRSGSPNLFFTDFRVLDFTNPNQLGFSVRNKTIAALEIIAHLTGSNSVKSLEHRDLGSDWRTTRLRLTSLSMTSNFEFAAFVAHINNGLFAIVEHVRTQDRDQEYGGPK</sequence>
<name>A0AAV9NE90_9EURO</name>
<gene>
    <name evidence="1" type="ORF">LTR84_002188</name>
</gene>
<dbReference type="EMBL" id="JAVRRD010000012">
    <property type="protein sequence ID" value="KAK5053214.1"/>
    <property type="molecule type" value="Genomic_DNA"/>
</dbReference>
<accession>A0AAV9NE90</accession>
<keyword evidence="2" id="KW-1185">Reference proteome</keyword>
<evidence type="ECO:0000313" key="1">
    <source>
        <dbReference type="EMBL" id="KAK5053214.1"/>
    </source>
</evidence>
<reference evidence="1 2" key="1">
    <citation type="submission" date="2023-08" db="EMBL/GenBank/DDBJ databases">
        <title>Black Yeasts Isolated from many extreme environments.</title>
        <authorList>
            <person name="Coleine C."/>
            <person name="Stajich J.E."/>
            <person name="Selbmann L."/>
        </authorList>
    </citation>
    <scope>NUCLEOTIDE SEQUENCE [LARGE SCALE GENOMIC DNA]</scope>
    <source>
        <strain evidence="1 2">CCFEE 5792</strain>
    </source>
</reference>
<proteinExistence type="predicted"/>
<dbReference type="GeneID" id="89970400"/>
<organism evidence="1 2">
    <name type="scientific">Exophiala bonariae</name>
    <dbReference type="NCBI Taxonomy" id="1690606"/>
    <lineage>
        <taxon>Eukaryota</taxon>
        <taxon>Fungi</taxon>
        <taxon>Dikarya</taxon>
        <taxon>Ascomycota</taxon>
        <taxon>Pezizomycotina</taxon>
        <taxon>Eurotiomycetes</taxon>
        <taxon>Chaetothyriomycetidae</taxon>
        <taxon>Chaetothyriales</taxon>
        <taxon>Herpotrichiellaceae</taxon>
        <taxon>Exophiala</taxon>
    </lineage>
</organism>
<dbReference type="AlphaFoldDB" id="A0AAV9NE90"/>
<evidence type="ECO:0000313" key="2">
    <source>
        <dbReference type="Proteomes" id="UP001358417"/>
    </source>
</evidence>
<dbReference type="RefSeq" id="XP_064706656.1">
    <property type="nucleotide sequence ID" value="XM_064845802.1"/>
</dbReference>
<protein>
    <submittedName>
        <fullName evidence="1">Uncharacterized protein</fullName>
    </submittedName>
</protein>